<dbReference type="Pfam" id="PF02452">
    <property type="entry name" value="PemK_toxin"/>
    <property type="match status" value="1"/>
</dbReference>
<proteinExistence type="predicted"/>
<evidence type="ECO:0000313" key="3">
    <source>
        <dbReference type="Proteomes" id="UP001225576"/>
    </source>
</evidence>
<dbReference type="Proteomes" id="UP001225576">
    <property type="component" value="Unassembled WGS sequence"/>
</dbReference>
<name>A0AAW6ZI71_9ACTO</name>
<keyword evidence="2" id="KW-0378">Hydrolase</keyword>
<dbReference type="EMBL" id="JASPDQ010000013">
    <property type="protein sequence ID" value="MDK8602059.1"/>
    <property type="molecule type" value="Genomic_DNA"/>
</dbReference>
<reference evidence="2" key="1">
    <citation type="submission" date="2023-05" db="EMBL/GenBank/DDBJ databases">
        <title>Genomic Catalog of Human Bladder Bacteria.</title>
        <authorList>
            <person name="Du J."/>
        </authorList>
    </citation>
    <scope>NUCLEOTIDE SEQUENCE</scope>
    <source>
        <strain evidence="2">UMB1304A</strain>
    </source>
</reference>
<dbReference type="InterPro" id="IPR003477">
    <property type="entry name" value="PemK-like"/>
</dbReference>
<dbReference type="EC" id="3.1.-.-" evidence="2"/>
<evidence type="ECO:0000256" key="1">
    <source>
        <dbReference type="SAM" id="MobiDB-lite"/>
    </source>
</evidence>
<organism evidence="2 3">
    <name type="scientific">Trueperella bernardiae</name>
    <dbReference type="NCBI Taxonomy" id="59561"/>
    <lineage>
        <taxon>Bacteria</taxon>
        <taxon>Bacillati</taxon>
        <taxon>Actinomycetota</taxon>
        <taxon>Actinomycetes</taxon>
        <taxon>Actinomycetales</taxon>
        <taxon>Actinomycetaceae</taxon>
        <taxon>Trueperella</taxon>
    </lineage>
</organism>
<feature type="compositionally biased region" description="Basic and acidic residues" evidence="1">
    <location>
        <begin position="15"/>
        <end position="28"/>
    </location>
</feature>
<evidence type="ECO:0000313" key="2">
    <source>
        <dbReference type="EMBL" id="MDK8602059.1"/>
    </source>
</evidence>
<dbReference type="GO" id="GO:0003677">
    <property type="term" value="F:DNA binding"/>
    <property type="evidence" value="ECO:0007669"/>
    <property type="project" value="InterPro"/>
</dbReference>
<protein>
    <submittedName>
        <fullName evidence="2">Type II toxin-antitoxin system PemK/MazF family toxin</fullName>
        <ecNumber evidence="2">3.1.-.-</ecNumber>
    </submittedName>
</protein>
<comment type="caution">
    <text evidence="2">The sequence shown here is derived from an EMBL/GenBank/DDBJ whole genome shotgun (WGS) entry which is preliminary data.</text>
</comment>
<dbReference type="SUPFAM" id="SSF50118">
    <property type="entry name" value="Cell growth inhibitor/plasmid maintenance toxic component"/>
    <property type="match status" value="1"/>
</dbReference>
<dbReference type="AlphaFoldDB" id="A0AAW6ZI71"/>
<dbReference type="GO" id="GO:0016787">
    <property type="term" value="F:hydrolase activity"/>
    <property type="evidence" value="ECO:0007669"/>
    <property type="project" value="UniProtKB-KW"/>
</dbReference>
<sequence length="226" mass="24312">MESLRRAAKSAGRSLGRDLARKAGDEISRAITGSRGTSGRGGRSASRGTAQGGGSARGARTASSKKNATQPAPGPKLRPRGATLPGPDEPAIEWPVARIGLPTFDYSPLPDASPDPGEVVWAWVPFDENDGRGKDRPVLVLAGYEEHVVFVQMSSKDHDDYTRYEASQGRTWLDIGTGAWDSRGRSSEVRLDRLLVAHVAQVRREGATLDRARYDAVVKALMELHG</sequence>
<accession>A0AAW6ZI71</accession>
<feature type="region of interest" description="Disordered" evidence="1">
    <location>
        <begin position="1"/>
        <end position="91"/>
    </location>
</feature>
<gene>
    <name evidence="2" type="ORF">QP858_06265</name>
</gene>
<dbReference type="RefSeq" id="WP_068539013.1">
    <property type="nucleotide sequence ID" value="NZ_CAUPHE010000034.1"/>
</dbReference>